<organism evidence="2 3">
    <name type="scientific">Caenorhabditis tropicalis</name>
    <dbReference type="NCBI Taxonomy" id="1561998"/>
    <lineage>
        <taxon>Eukaryota</taxon>
        <taxon>Metazoa</taxon>
        <taxon>Ecdysozoa</taxon>
        <taxon>Nematoda</taxon>
        <taxon>Chromadorea</taxon>
        <taxon>Rhabditida</taxon>
        <taxon>Rhabditina</taxon>
        <taxon>Rhabditomorpha</taxon>
        <taxon>Rhabditoidea</taxon>
        <taxon>Rhabditidae</taxon>
        <taxon>Peloderinae</taxon>
        <taxon>Caenorhabditis</taxon>
    </lineage>
</organism>
<keyword evidence="2" id="KW-1185">Reference proteome</keyword>
<sequence>MFVTETSFANAGLYRNTLENIMFSPVEEKKKKEFHDETLSRIKKVSKLVEKFESGKLEITIDENNKAENAEDVCDGPVLVFPPTPKTRTRFDSSALQERSIQTIKETPIMHSAPRTTYARRLFDDKPQTDSVMTPPRLNFGLKSFIAKTKPATENAPQKPKIALAFKNAELNETPNLSSRKLFESKAIVETPILRTPTRQVSGISLIDAHIKTAHLNVTESLCSSRHKTFSSGSSSSESSGESSTSKAEDNNIFNVNNQGYYCKLARAQVHNKFSMYYKWNSEGKLVFEIDNTIKKSFSALRSIAATVSRMRLEVLNEIPKCNEDERMKHIKTIYENCKKGVNKEMDALCCSLFDLLDNLNEQSLSPHEEYVAAKYIKKCQNNL</sequence>
<protein>
    <submittedName>
        <fullName evidence="3">Uncharacterized protein</fullName>
    </submittedName>
</protein>
<reference evidence="3" key="1">
    <citation type="submission" date="2016-11" db="UniProtKB">
        <authorList>
            <consortium name="WormBaseParasite"/>
        </authorList>
    </citation>
    <scope>IDENTIFICATION</scope>
</reference>
<feature type="region of interest" description="Disordered" evidence="1">
    <location>
        <begin position="229"/>
        <end position="250"/>
    </location>
</feature>
<feature type="compositionally biased region" description="Low complexity" evidence="1">
    <location>
        <begin position="231"/>
        <end position="246"/>
    </location>
</feature>
<dbReference type="eggNOG" id="ENOG502THSM">
    <property type="taxonomic scope" value="Eukaryota"/>
</dbReference>
<dbReference type="AlphaFoldDB" id="A0A1I7TN76"/>
<dbReference type="WBParaSite" id="Csp11.Scaffold629.g10109.t1">
    <property type="protein sequence ID" value="Csp11.Scaffold629.g10109.t1"/>
    <property type="gene ID" value="Csp11.Scaffold629.g10109"/>
</dbReference>
<evidence type="ECO:0000256" key="1">
    <source>
        <dbReference type="SAM" id="MobiDB-lite"/>
    </source>
</evidence>
<name>A0A1I7TN76_9PELO</name>
<evidence type="ECO:0000313" key="2">
    <source>
        <dbReference type="Proteomes" id="UP000095282"/>
    </source>
</evidence>
<accession>A0A1I7TN76</accession>
<evidence type="ECO:0000313" key="3">
    <source>
        <dbReference type="WBParaSite" id="Csp11.Scaffold629.g10109.t1"/>
    </source>
</evidence>
<dbReference type="Proteomes" id="UP000095282">
    <property type="component" value="Unplaced"/>
</dbReference>
<proteinExistence type="predicted"/>